<feature type="domain" description="FecR protein" evidence="1">
    <location>
        <begin position="125"/>
        <end position="208"/>
    </location>
</feature>
<feature type="domain" description="FecR N-terminal" evidence="2">
    <location>
        <begin position="18"/>
        <end position="57"/>
    </location>
</feature>
<dbReference type="InterPro" id="IPR032623">
    <property type="entry name" value="FecR_N"/>
</dbReference>
<dbReference type="InterPro" id="IPR006860">
    <property type="entry name" value="FecR"/>
</dbReference>
<keyword evidence="4" id="KW-1185">Reference proteome</keyword>
<organism evidence="3 4">
    <name type="scientific">Telmatospirillum siberiense</name>
    <dbReference type="NCBI Taxonomy" id="382514"/>
    <lineage>
        <taxon>Bacteria</taxon>
        <taxon>Pseudomonadati</taxon>
        <taxon>Pseudomonadota</taxon>
        <taxon>Alphaproteobacteria</taxon>
        <taxon>Rhodospirillales</taxon>
        <taxon>Rhodospirillaceae</taxon>
        <taxon>Telmatospirillum</taxon>
    </lineage>
</organism>
<comment type="caution">
    <text evidence="3">The sequence shown here is derived from an EMBL/GenBank/DDBJ whole genome shotgun (WGS) entry which is preliminary data.</text>
</comment>
<gene>
    <name evidence="3" type="ORF">CWS72_02555</name>
</gene>
<sequence length="332" mass="35173">MSIVPLFSSDHPESVSDTALEWLVLLDDGGAPALREACAAWRAADPAHERAWQEALALWRSPELAVALAVDRPLRRREPAGSIRRLTALAAMLALAIFGAAWSIPSPIAPLRWALADLRAPLHDLRALTLPDGTRITLDAASAADMAFTPDRRRLRLQGGRMVVEAAHDASRPLEVETDLGVVTVVGTRFLVDTAPGELSVAVQEGRVAVESRAGNVLLTPGQRLRLEDGAEGGAPPSSVVEPVDPDLVADAAGGWRNFKGTPLAEVLAEIGRYRWAPILLADHALDALPVTARLQVAAPERALAALASTMPVSFEAWPGGVLLAAPSNPPK</sequence>
<reference evidence="4" key="1">
    <citation type="submission" date="2017-12" db="EMBL/GenBank/DDBJ databases">
        <title>Draft genome sequence of Telmatospirillum siberiense 26-4b1T, an acidotolerant peatland alphaproteobacterium potentially involved in sulfur cycling.</title>
        <authorList>
            <person name="Hausmann B."/>
            <person name="Pjevac P."/>
            <person name="Schreck K."/>
            <person name="Herbold C.W."/>
            <person name="Daims H."/>
            <person name="Wagner M."/>
            <person name="Pester M."/>
            <person name="Loy A."/>
        </authorList>
    </citation>
    <scope>NUCLEOTIDE SEQUENCE [LARGE SCALE GENOMIC DNA]</scope>
    <source>
        <strain evidence="4">26-4b1</strain>
    </source>
</reference>
<dbReference type="Pfam" id="PF16220">
    <property type="entry name" value="DUF4880"/>
    <property type="match status" value="1"/>
</dbReference>
<evidence type="ECO:0000259" key="2">
    <source>
        <dbReference type="Pfam" id="PF16220"/>
    </source>
</evidence>
<dbReference type="InterPro" id="IPR012373">
    <property type="entry name" value="Ferrdict_sens_TM"/>
</dbReference>
<dbReference type="PIRSF" id="PIRSF018266">
    <property type="entry name" value="FecR"/>
    <property type="match status" value="1"/>
</dbReference>
<evidence type="ECO:0000259" key="1">
    <source>
        <dbReference type="Pfam" id="PF04773"/>
    </source>
</evidence>
<protein>
    <submittedName>
        <fullName evidence="3">Uncharacterized protein</fullName>
    </submittedName>
</protein>
<accession>A0A2N3Q099</accession>
<evidence type="ECO:0000313" key="4">
    <source>
        <dbReference type="Proteomes" id="UP000233293"/>
    </source>
</evidence>
<proteinExistence type="predicted"/>
<dbReference type="EMBL" id="PIUM01000002">
    <property type="protein sequence ID" value="PKU26041.1"/>
    <property type="molecule type" value="Genomic_DNA"/>
</dbReference>
<dbReference type="PANTHER" id="PTHR30273">
    <property type="entry name" value="PERIPLASMIC SIGNAL SENSOR AND SIGMA FACTOR ACTIVATOR FECR-RELATED"/>
    <property type="match status" value="1"/>
</dbReference>
<dbReference type="Pfam" id="PF04773">
    <property type="entry name" value="FecR"/>
    <property type="match status" value="1"/>
</dbReference>
<evidence type="ECO:0000313" key="3">
    <source>
        <dbReference type="EMBL" id="PKU26041.1"/>
    </source>
</evidence>
<name>A0A2N3Q099_9PROT</name>
<dbReference type="AlphaFoldDB" id="A0A2N3Q099"/>
<dbReference type="GO" id="GO:0016989">
    <property type="term" value="F:sigma factor antagonist activity"/>
    <property type="evidence" value="ECO:0007669"/>
    <property type="project" value="TreeGrafter"/>
</dbReference>
<dbReference type="PANTHER" id="PTHR30273:SF2">
    <property type="entry name" value="PROTEIN FECR"/>
    <property type="match status" value="1"/>
</dbReference>
<dbReference type="Proteomes" id="UP000233293">
    <property type="component" value="Unassembled WGS sequence"/>
</dbReference>
<dbReference type="Gene3D" id="2.60.120.1440">
    <property type="match status" value="1"/>
</dbReference>